<sequence>MAKIEKSQATKSMNKILGFLPKAAVSFQNPLFSPGKDKRSDGTTNAKKGKTHLRRGFSGPIMSLIPAEARSGKSNNSNFHTQEPSSPKISCMGQIKHKNKLCRNKYVSLAKQFDPKIKTIGPPPELKKKPSAVVNILSSTIKRERRKSDASIDHCNKPPLPDRAPSISQMKRFASSRDSHTVMNFDWRTAQIAPEEPGYYSDGEEYEGNIPFSAPLLVAGSGSGGRGVAVEPRKEINLWKRRTMAQPKPLQLNMVRAH</sequence>
<organism evidence="2 3">
    <name type="scientific">Forsythia ovata</name>
    <dbReference type="NCBI Taxonomy" id="205694"/>
    <lineage>
        <taxon>Eukaryota</taxon>
        <taxon>Viridiplantae</taxon>
        <taxon>Streptophyta</taxon>
        <taxon>Embryophyta</taxon>
        <taxon>Tracheophyta</taxon>
        <taxon>Spermatophyta</taxon>
        <taxon>Magnoliopsida</taxon>
        <taxon>eudicotyledons</taxon>
        <taxon>Gunneridae</taxon>
        <taxon>Pentapetalae</taxon>
        <taxon>asterids</taxon>
        <taxon>lamiids</taxon>
        <taxon>Lamiales</taxon>
        <taxon>Oleaceae</taxon>
        <taxon>Forsythieae</taxon>
        <taxon>Forsythia</taxon>
    </lineage>
</organism>
<dbReference type="Proteomes" id="UP001604277">
    <property type="component" value="Unassembled WGS sequence"/>
</dbReference>
<evidence type="ECO:0000256" key="1">
    <source>
        <dbReference type="SAM" id="MobiDB-lite"/>
    </source>
</evidence>
<dbReference type="PANTHER" id="PTHR34779:SF1">
    <property type="entry name" value="OS09G0542900 PROTEIN"/>
    <property type="match status" value="1"/>
</dbReference>
<comment type="caution">
    <text evidence="2">The sequence shown here is derived from an EMBL/GenBank/DDBJ whole genome shotgun (WGS) entry which is preliminary data.</text>
</comment>
<feature type="compositionally biased region" description="Polar residues" evidence="1">
    <location>
        <begin position="72"/>
        <end position="88"/>
    </location>
</feature>
<protein>
    <recommendedName>
        <fullName evidence="4">Syringolide-induced protein 14-1-1</fullName>
    </recommendedName>
</protein>
<feature type="region of interest" description="Disordered" evidence="1">
    <location>
        <begin position="69"/>
        <end position="90"/>
    </location>
</feature>
<evidence type="ECO:0000313" key="3">
    <source>
        <dbReference type="Proteomes" id="UP001604277"/>
    </source>
</evidence>
<evidence type="ECO:0000313" key="2">
    <source>
        <dbReference type="EMBL" id="KAL2468186.1"/>
    </source>
</evidence>
<dbReference type="AlphaFoldDB" id="A0ABD1PW65"/>
<accession>A0ABD1PW65</accession>
<reference evidence="3" key="1">
    <citation type="submission" date="2024-07" db="EMBL/GenBank/DDBJ databases">
        <title>Two chromosome-level genome assemblies of Korean endemic species Abeliophyllum distichum and Forsythia ovata (Oleaceae).</title>
        <authorList>
            <person name="Jang H."/>
        </authorList>
    </citation>
    <scope>NUCLEOTIDE SEQUENCE [LARGE SCALE GENOMIC DNA]</scope>
</reference>
<gene>
    <name evidence="2" type="ORF">Fot_51711</name>
</gene>
<dbReference type="PANTHER" id="PTHR34779">
    <property type="entry name" value="OS09G0542900 PROTEIN"/>
    <property type="match status" value="1"/>
</dbReference>
<feature type="region of interest" description="Disordered" evidence="1">
    <location>
        <begin position="30"/>
        <end position="57"/>
    </location>
</feature>
<keyword evidence="3" id="KW-1185">Reference proteome</keyword>
<name>A0ABD1PW65_9LAMI</name>
<dbReference type="EMBL" id="JBFOLJ010000017">
    <property type="protein sequence ID" value="KAL2468186.1"/>
    <property type="molecule type" value="Genomic_DNA"/>
</dbReference>
<evidence type="ECO:0008006" key="4">
    <source>
        <dbReference type="Google" id="ProtNLM"/>
    </source>
</evidence>
<dbReference type="InterPro" id="IPR038796">
    <property type="entry name" value="At1g76070-like"/>
</dbReference>
<proteinExistence type="predicted"/>